<protein>
    <recommendedName>
        <fullName evidence="5">Secreted protein</fullName>
    </recommendedName>
</protein>
<evidence type="ECO:0000256" key="2">
    <source>
        <dbReference type="SAM" id="SignalP"/>
    </source>
</evidence>
<sequence length="87" mass="9486">MVRWSFNLSLIFSRVAPCFLRALAASTADLEVLSRKSVWIPVEASRVGCLVDGPVKLALIEGPHRPPGTPARSRPPDWGRRPPAGID</sequence>
<accession>A0A2I0I8X3</accession>
<comment type="caution">
    <text evidence="3">The sequence shown here is derived from an EMBL/GenBank/DDBJ whole genome shotgun (WGS) entry which is preliminary data.</text>
</comment>
<keyword evidence="2" id="KW-0732">Signal</keyword>
<evidence type="ECO:0008006" key="5">
    <source>
        <dbReference type="Google" id="ProtNLM"/>
    </source>
</evidence>
<feature type="region of interest" description="Disordered" evidence="1">
    <location>
        <begin position="61"/>
        <end position="87"/>
    </location>
</feature>
<reference evidence="3 4" key="1">
    <citation type="submission" date="2017-11" db="EMBL/GenBank/DDBJ databases">
        <title>De-novo sequencing of pomegranate (Punica granatum L.) genome.</title>
        <authorList>
            <person name="Akparov Z."/>
            <person name="Amiraslanov A."/>
            <person name="Hajiyeva S."/>
            <person name="Abbasov M."/>
            <person name="Kaur K."/>
            <person name="Hamwieh A."/>
            <person name="Solovyev V."/>
            <person name="Salamov A."/>
            <person name="Braich B."/>
            <person name="Kosarev P."/>
            <person name="Mahmoud A."/>
            <person name="Hajiyev E."/>
            <person name="Babayeva S."/>
            <person name="Izzatullayeva V."/>
            <person name="Mammadov A."/>
            <person name="Mammadov A."/>
            <person name="Sharifova S."/>
            <person name="Ojaghi J."/>
            <person name="Eynullazada K."/>
            <person name="Bayramov B."/>
            <person name="Abdulazimova A."/>
            <person name="Shahmuradov I."/>
        </authorList>
    </citation>
    <scope>NUCLEOTIDE SEQUENCE [LARGE SCALE GENOMIC DNA]</scope>
    <source>
        <strain evidence="4">cv. AG2017</strain>
        <tissue evidence="3">Leaf</tissue>
    </source>
</reference>
<keyword evidence="4" id="KW-1185">Reference proteome</keyword>
<dbReference type="EMBL" id="PGOL01003664">
    <property type="protein sequence ID" value="PKI40120.1"/>
    <property type="molecule type" value="Genomic_DNA"/>
</dbReference>
<proteinExistence type="predicted"/>
<gene>
    <name evidence="3" type="ORF">CRG98_039492</name>
</gene>
<dbReference type="Proteomes" id="UP000233551">
    <property type="component" value="Unassembled WGS sequence"/>
</dbReference>
<feature type="signal peptide" evidence="2">
    <location>
        <begin position="1"/>
        <end position="17"/>
    </location>
</feature>
<evidence type="ECO:0000313" key="4">
    <source>
        <dbReference type="Proteomes" id="UP000233551"/>
    </source>
</evidence>
<evidence type="ECO:0000313" key="3">
    <source>
        <dbReference type="EMBL" id="PKI40120.1"/>
    </source>
</evidence>
<evidence type="ECO:0000256" key="1">
    <source>
        <dbReference type="SAM" id="MobiDB-lite"/>
    </source>
</evidence>
<feature type="chain" id="PRO_5014141618" description="Secreted protein" evidence="2">
    <location>
        <begin position="18"/>
        <end position="87"/>
    </location>
</feature>
<organism evidence="3 4">
    <name type="scientific">Punica granatum</name>
    <name type="common">Pomegranate</name>
    <dbReference type="NCBI Taxonomy" id="22663"/>
    <lineage>
        <taxon>Eukaryota</taxon>
        <taxon>Viridiplantae</taxon>
        <taxon>Streptophyta</taxon>
        <taxon>Embryophyta</taxon>
        <taxon>Tracheophyta</taxon>
        <taxon>Spermatophyta</taxon>
        <taxon>Magnoliopsida</taxon>
        <taxon>eudicotyledons</taxon>
        <taxon>Gunneridae</taxon>
        <taxon>Pentapetalae</taxon>
        <taxon>rosids</taxon>
        <taxon>malvids</taxon>
        <taxon>Myrtales</taxon>
        <taxon>Lythraceae</taxon>
        <taxon>Punica</taxon>
    </lineage>
</organism>
<dbReference type="AlphaFoldDB" id="A0A2I0I8X3"/>
<name>A0A2I0I8X3_PUNGR</name>